<dbReference type="AlphaFoldDB" id="A0A0U1L5N7"/>
<dbReference type="EMBL" id="CTRP01000016">
    <property type="protein sequence ID" value="CQR75008.1"/>
    <property type="molecule type" value="Genomic_DNA"/>
</dbReference>
<gene>
    <name evidence="1" type="ORF">SpAn4DRAFT_4372</name>
</gene>
<accession>A0A0U1L5N7</accession>
<organism evidence="1 2">
    <name type="scientific">Sporomusa ovata</name>
    <dbReference type="NCBI Taxonomy" id="2378"/>
    <lineage>
        <taxon>Bacteria</taxon>
        <taxon>Bacillati</taxon>
        <taxon>Bacillota</taxon>
        <taxon>Negativicutes</taxon>
        <taxon>Selenomonadales</taxon>
        <taxon>Sporomusaceae</taxon>
        <taxon>Sporomusa</taxon>
    </lineage>
</organism>
<evidence type="ECO:0000313" key="2">
    <source>
        <dbReference type="Proteomes" id="UP000049855"/>
    </source>
</evidence>
<sequence>MFLVILMIFSVVAENDVSNKVLPRGDVAGIIMQKRERFL</sequence>
<name>A0A0U1L5N7_9FIRM</name>
<protein>
    <submittedName>
        <fullName evidence="1">Uncharacterized protein</fullName>
    </submittedName>
</protein>
<evidence type="ECO:0000313" key="1">
    <source>
        <dbReference type="EMBL" id="CQR75008.1"/>
    </source>
</evidence>
<dbReference type="Proteomes" id="UP000049855">
    <property type="component" value="Unassembled WGS sequence"/>
</dbReference>
<reference evidence="2" key="1">
    <citation type="submission" date="2015-03" db="EMBL/GenBank/DDBJ databases">
        <authorList>
            <person name="Nijsse Bart"/>
        </authorList>
    </citation>
    <scope>NUCLEOTIDE SEQUENCE [LARGE SCALE GENOMIC DNA]</scope>
</reference>
<keyword evidence="2" id="KW-1185">Reference proteome</keyword>
<proteinExistence type="predicted"/>